<evidence type="ECO:0000313" key="2">
    <source>
        <dbReference type="Proteomes" id="UP001189429"/>
    </source>
</evidence>
<protein>
    <submittedName>
        <fullName evidence="1">Uncharacterized protein</fullName>
    </submittedName>
</protein>
<accession>A0ABN9Y4U9</accession>
<proteinExistence type="predicted"/>
<dbReference type="Proteomes" id="UP001189429">
    <property type="component" value="Unassembled WGS sequence"/>
</dbReference>
<organism evidence="1 2">
    <name type="scientific">Prorocentrum cordatum</name>
    <dbReference type="NCBI Taxonomy" id="2364126"/>
    <lineage>
        <taxon>Eukaryota</taxon>
        <taxon>Sar</taxon>
        <taxon>Alveolata</taxon>
        <taxon>Dinophyceae</taxon>
        <taxon>Prorocentrales</taxon>
        <taxon>Prorocentraceae</taxon>
        <taxon>Prorocentrum</taxon>
    </lineage>
</organism>
<sequence>MVDYAQELKDIDIPTQRRKDIESAVTSSEATQLRAVLGQLMWLATQGVPLVCAELSLLLACTNTATINTLLQANKLIRRAKIEVQKELIMEKHLNPCIVGYSDAAWNVRRDGSSQGGFLIFMTDYSLMQNKEAPISLIAWASAKLPRVCRSSSAAEVQAASEAQEELEFCRLVLSELLLGPTPLKQWAAGCAKIPGALVLDCRGVFDALDKSESSALGMKDKRSALEALALKRGMAATATSLRWCHSGAQLSDCMTKNSEKARASYNLKKKGMDTLDQDTFFAVDEDDAWQLYPDVLEIETESEIVADYRHPEARRLMMEDATPQ</sequence>
<gene>
    <name evidence="1" type="ORF">PCOR1329_LOCUS82541</name>
</gene>
<comment type="caution">
    <text evidence="1">The sequence shown here is derived from an EMBL/GenBank/DDBJ whole genome shotgun (WGS) entry which is preliminary data.</text>
</comment>
<reference evidence="1" key="1">
    <citation type="submission" date="2023-10" db="EMBL/GenBank/DDBJ databases">
        <authorList>
            <person name="Chen Y."/>
            <person name="Shah S."/>
            <person name="Dougan E. K."/>
            <person name="Thang M."/>
            <person name="Chan C."/>
        </authorList>
    </citation>
    <scope>NUCLEOTIDE SEQUENCE [LARGE SCALE GENOMIC DNA]</scope>
</reference>
<keyword evidence="2" id="KW-1185">Reference proteome</keyword>
<evidence type="ECO:0000313" key="1">
    <source>
        <dbReference type="EMBL" id="CAK0907562.1"/>
    </source>
</evidence>
<dbReference type="EMBL" id="CAUYUJ010021882">
    <property type="protein sequence ID" value="CAK0907562.1"/>
    <property type="molecule type" value="Genomic_DNA"/>
</dbReference>
<name>A0ABN9Y4U9_9DINO</name>